<dbReference type="Proteomes" id="UP000236454">
    <property type="component" value="Unassembled WGS sequence"/>
</dbReference>
<dbReference type="AlphaFoldDB" id="A0A1I6XER7"/>
<feature type="transmembrane region" description="Helical" evidence="1">
    <location>
        <begin position="9"/>
        <end position="29"/>
    </location>
</feature>
<evidence type="ECO:0000256" key="1">
    <source>
        <dbReference type="SAM" id="Phobius"/>
    </source>
</evidence>
<sequence length="104" mass="12578">MNYPLNKHLFFWCFLILGSFTLVVITYIWHLETHPYPSYNFIDYISYGLYDILNFPFQFIYQKLISMELLSPSISWFFIGTLLNNILYAFFIERLAKLIELLKN</sequence>
<evidence type="ECO:0000313" key="3">
    <source>
        <dbReference type="Proteomes" id="UP000236454"/>
    </source>
</evidence>
<keyword evidence="1" id="KW-0472">Membrane</keyword>
<dbReference type="EMBL" id="FPAS01000001">
    <property type="protein sequence ID" value="SFT36603.1"/>
    <property type="molecule type" value="Genomic_DNA"/>
</dbReference>
<organism evidence="2 3">
    <name type="scientific">Lishizhenia tianjinensis</name>
    <dbReference type="NCBI Taxonomy" id="477690"/>
    <lineage>
        <taxon>Bacteria</taxon>
        <taxon>Pseudomonadati</taxon>
        <taxon>Bacteroidota</taxon>
        <taxon>Flavobacteriia</taxon>
        <taxon>Flavobacteriales</taxon>
        <taxon>Crocinitomicaceae</taxon>
        <taxon>Lishizhenia</taxon>
    </lineage>
</organism>
<keyword evidence="1" id="KW-1133">Transmembrane helix</keyword>
<dbReference type="STRING" id="477690.SAMN05216474_0135"/>
<protein>
    <submittedName>
        <fullName evidence="2">Uncharacterized protein</fullName>
    </submittedName>
</protein>
<gene>
    <name evidence="2" type="ORF">SAMN05216474_0135</name>
</gene>
<name>A0A1I6XER7_9FLAO</name>
<proteinExistence type="predicted"/>
<dbReference type="RefSeq" id="WP_139230190.1">
    <property type="nucleotide sequence ID" value="NZ_FPAS01000001.1"/>
</dbReference>
<evidence type="ECO:0000313" key="2">
    <source>
        <dbReference type="EMBL" id="SFT36603.1"/>
    </source>
</evidence>
<keyword evidence="3" id="KW-1185">Reference proteome</keyword>
<accession>A0A1I6XER7</accession>
<feature type="transmembrane region" description="Helical" evidence="1">
    <location>
        <begin position="73"/>
        <end position="92"/>
    </location>
</feature>
<keyword evidence="1" id="KW-0812">Transmembrane</keyword>
<reference evidence="2 3" key="1">
    <citation type="submission" date="2016-10" db="EMBL/GenBank/DDBJ databases">
        <authorList>
            <person name="de Groot N.N."/>
        </authorList>
    </citation>
    <scope>NUCLEOTIDE SEQUENCE [LARGE SCALE GENOMIC DNA]</scope>
    <source>
        <strain evidence="2 3">CGMCC 1.7005</strain>
    </source>
</reference>